<dbReference type="AlphaFoldDB" id="A0A1G2FKM1"/>
<reference evidence="1 2" key="1">
    <citation type="journal article" date="2016" name="Nat. Commun.">
        <title>Thousands of microbial genomes shed light on interconnected biogeochemical processes in an aquifer system.</title>
        <authorList>
            <person name="Anantharaman K."/>
            <person name="Brown C.T."/>
            <person name="Hug L.A."/>
            <person name="Sharon I."/>
            <person name="Castelle C.J."/>
            <person name="Probst A.J."/>
            <person name="Thomas B.C."/>
            <person name="Singh A."/>
            <person name="Wilkins M.J."/>
            <person name="Karaoz U."/>
            <person name="Brodie E.L."/>
            <person name="Williams K.H."/>
            <person name="Hubbard S.S."/>
            <person name="Banfield J.F."/>
        </authorList>
    </citation>
    <scope>NUCLEOTIDE SEQUENCE [LARGE SCALE GENOMIC DNA]</scope>
</reference>
<protein>
    <submittedName>
        <fullName evidence="1">Uncharacterized protein</fullName>
    </submittedName>
</protein>
<dbReference type="Proteomes" id="UP000178787">
    <property type="component" value="Unassembled WGS sequence"/>
</dbReference>
<accession>A0A1G2FKM1</accession>
<sequence>MSHITLEKLNTNVSYLQKEIELLRSLMIGLIGKEKEGRYNPQFVKKILRASQEKVIHIFKNKKDFLSRLQRI</sequence>
<dbReference type="EMBL" id="MHNE01000018">
    <property type="protein sequence ID" value="OGZ38377.1"/>
    <property type="molecule type" value="Genomic_DNA"/>
</dbReference>
<name>A0A1G2FKM1_9BACT</name>
<organism evidence="1 2">
    <name type="scientific">Candidatus Portnoybacteria bacterium RIFCSPLOWO2_01_FULL_43_11</name>
    <dbReference type="NCBI Taxonomy" id="1802000"/>
    <lineage>
        <taxon>Bacteria</taxon>
        <taxon>Candidatus Portnoyibacteriota</taxon>
    </lineage>
</organism>
<evidence type="ECO:0000313" key="2">
    <source>
        <dbReference type="Proteomes" id="UP000178787"/>
    </source>
</evidence>
<gene>
    <name evidence="1" type="ORF">A3A94_03370</name>
</gene>
<dbReference type="STRING" id="1802000.A3A94_03370"/>
<proteinExistence type="predicted"/>
<comment type="caution">
    <text evidence="1">The sequence shown here is derived from an EMBL/GenBank/DDBJ whole genome shotgun (WGS) entry which is preliminary data.</text>
</comment>
<evidence type="ECO:0000313" key="1">
    <source>
        <dbReference type="EMBL" id="OGZ38377.1"/>
    </source>
</evidence>